<dbReference type="AlphaFoldDB" id="A0A3N6UW46"/>
<name>A0A3N6UW46_9GAMM</name>
<sequence length="342" mass="38006">MKIISERGIALLLVLLMIATMSAIAIATQEYWMHAFSRGSSQQQQIKQKWLALSAENILIHHYSTAFSAAVLRPSLIGRQPPLQLDGNTFNVAVRDFQACFNINALFNEKKKGKSPRENVNSSSSDDGEVDDSNITGDNDGNTALHGNEPETAETTKTTAALTFPQQVFIRLLMSSGREEAQAREILAGIITLADRQGRRFADITELRLTGVFSPTEWRTLAGQLCALPDDQLKINVNGLNASHSVLLAALLDASLNEKEVEELLSARPKKGWHTLKALQQLTVPEGIGEKFTKAGSFLSLNSEFFALEIEIDHQQPFMMRSLIQRSDKQFNVYRRQFGMSE</sequence>
<feature type="domain" description="T2SS protein K second SAM-like" evidence="4">
    <location>
        <begin position="235"/>
        <end position="289"/>
    </location>
</feature>
<dbReference type="PANTHER" id="PTHR38831:SF1">
    <property type="entry name" value="TYPE II SECRETION SYSTEM PROTEIN K-RELATED"/>
    <property type="match status" value="1"/>
</dbReference>
<dbReference type="NCBIfam" id="NF037980">
    <property type="entry name" value="T2SS_GspK"/>
    <property type="match status" value="1"/>
</dbReference>
<dbReference type="Gene3D" id="3.30.1300.30">
    <property type="entry name" value="GSPII I/J protein-like"/>
    <property type="match status" value="2"/>
</dbReference>
<reference evidence="5 6" key="1">
    <citation type="submission" date="2018-10" db="EMBL/GenBank/DDBJ databases">
        <title>Draft genome sequence for the type isolate of Erwinia psidii, agent causal of bacterial blight in guava (Psidium guajava) and wilt and die-back of Eucalyptus spp.</title>
        <authorList>
            <person name="Hermenegildo P.S."/>
            <person name="Santos S.A."/>
            <person name="Guimaraes L.M.S."/>
            <person name="Vidigal P.M.P."/>
            <person name="Pereira I.C."/>
            <person name="Badel J.L."/>
            <person name="Alfenas-Zerbini P."/>
            <person name="Ferreira M.A.S.V."/>
            <person name="Alfenas A.C."/>
        </authorList>
    </citation>
    <scope>NUCLEOTIDE SEQUENCE [LARGE SCALE GENOMIC DNA]</scope>
    <source>
        <strain evidence="5 6">IBSBF 435</strain>
    </source>
</reference>
<accession>A0A3N6UW46</accession>
<gene>
    <name evidence="5" type="ORF">EB241_16775</name>
</gene>
<dbReference type="SUPFAM" id="SSF54523">
    <property type="entry name" value="Pili subunits"/>
    <property type="match status" value="1"/>
</dbReference>
<comment type="subcellular location">
    <subcellularLocation>
        <location evidence="2">Cell inner membrane</location>
    </subcellularLocation>
    <subcellularLocation>
        <location evidence="1">Membrane</location>
    </subcellularLocation>
</comment>
<proteinExistence type="inferred from homology"/>
<dbReference type="EMBL" id="RHHM01000014">
    <property type="protein sequence ID" value="RQM37065.1"/>
    <property type="molecule type" value="Genomic_DNA"/>
</dbReference>
<evidence type="ECO:0000256" key="1">
    <source>
        <dbReference type="ARBA" id="ARBA00004370"/>
    </source>
</evidence>
<keyword evidence="2" id="KW-0472">Membrane</keyword>
<dbReference type="Proteomes" id="UP000279457">
    <property type="component" value="Unassembled WGS sequence"/>
</dbReference>
<keyword evidence="2" id="KW-0813">Transport</keyword>
<comment type="similarity">
    <text evidence="2">Belongs to the GSP K family.</text>
</comment>
<dbReference type="InterPro" id="IPR045584">
    <property type="entry name" value="Pilin-like"/>
</dbReference>
<comment type="caution">
    <text evidence="5">The sequence shown here is derived from an EMBL/GenBank/DDBJ whole genome shotgun (WGS) entry which is preliminary data.</text>
</comment>
<dbReference type="InterPro" id="IPR005628">
    <property type="entry name" value="GspK"/>
</dbReference>
<dbReference type="GO" id="GO:0009306">
    <property type="term" value="P:protein secretion"/>
    <property type="evidence" value="ECO:0007669"/>
    <property type="project" value="InterPro"/>
</dbReference>
<keyword evidence="2" id="KW-0997">Cell inner membrane</keyword>
<evidence type="ECO:0000259" key="4">
    <source>
        <dbReference type="Pfam" id="PF03934"/>
    </source>
</evidence>
<dbReference type="PANTHER" id="PTHR38831">
    <property type="entry name" value="TYPE II SECRETION SYSTEM PROTEIN K"/>
    <property type="match status" value="1"/>
</dbReference>
<dbReference type="SUPFAM" id="SSF158544">
    <property type="entry name" value="GspK insert domain-like"/>
    <property type="match status" value="2"/>
</dbReference>
<dbReference type="Gene3D" id="1.10.40.60">
    <property type="entry name" value="EpsJ-like"/>
    <property type="match status" value="2"/>
</dbReference>
<keyword evidence="6" id="KW-1185">Reference proteome</keyword>
<dbReference type="GO" id="GO:0005886">
    <property type="term" value="C:plasma membrane"/>
    <property type="evidence" value="ECO:0007669"/>
    <property type="project" value="UniProtKB-SubCell"/>
</dbReference>
<organism evidence="5 6">
    <name type="scientific">Erwinia psidii</name>
    <dbReference type="NCBI Taxonomy" id="69224"/>
    <lineage>
        <taxon>Bacteria</taxon>
        <taxon>Pseudomonadati</taxon>
        <taxon>Pseudomonadota</taxon>
        <taxon>Gammaproteobacteria</taxon>
        <taxon>Enterobacterales</taxon>
        <taxon>Erwiniaceae</taxon>
        <taxon>Erwinia</taxon>
    </lineage>
</organism>
<dbReference type="Pfam" id="PF03934">
    <property type="entry name" value="T2SSK"/>
    <property type="match status" value="1"/>
</dbReference>
<feature type="region of interest" description="Disordered" evidence="3">
    <location>
        <begin position="112"/>
        <end position="158"/>
    </location>
</feature>
<evidence type="ECO:0000313" key="5">
    <source>
        <dbReference type="EMBL" id="RQM37065.1"/>
    </source>
</evidence>
<keyword evidence="2" id="KW-1003">Cell membrane</keyword>
<dbReference type="InterPro" id="IPR038072">
    <property type="entry name" value="GspK_central_sf"/>
</dbReference>
<evidence type="ECO:0000256" key="3">
    <source>
        <dbReference type="SAM" id="MobiDB-lite"/>
    </source>
</evidence>
<dbReference type="RefSeq" id="WP_124234184.1">
    <property type="nucleotide sequence ID" value="NZ_RHHM01000014.1"/>
</dbReference>
<evidence type="ECO:0000313" key="6">
    <source>
        <dbReference type="Proteomes" id="UP000279457"/>
    </source>
</evidence>
<dbReference type="PIRSF" id="PIRSF002786">
    <property type="entry name" value="XcpX"/>
    <property type="match status" value="1"/>
</dbReference>
<dbReference type="OrthoDB" id="9788973at2"/>
<evidence type="ECO:0000256" key="2">
    <source>
        <dbReference type="PIRNR" id="PIRNR002786"/>
    </source>
</evidence>
<dbReference type="InterPro" id="IPR049179">
    <property type="entry name" value="T2SSK_SAM-like_2nd"/>
</dbReference>
<protein>
    <recommendedName>
        <fullName evidence="2">Type II secretion system protein K</fullName>
    </recommendedName>
</protein>